<dbReference type="STRING" id="701347.Entcl_1852"/>
<evidence type="ECO:0000313" key="2">
    <source>
        <dbReference type="Proteomes" id="UP000006872"/>
    </source>
</evidence>
<reference evidence="1 2" key="2">
    <citation type="journal article" date="2011" name="Stand. Genomic Sci.">
        <title>Complete genome sequence of 'Enterobacter lignolyticus' SCF1.</title>
        <authorList>
            <person name="Deangelis K.M."/>
            <person name="D'Haeseleer P."/>
            <person name="Chivian D."/>
            <person name="Fortney J.L."/>
            <person name="Khudyakov J."/>
            <person name="Simmons B."/>
            <person name="Woo H."/>
            <person name="Arkin A.P."/>
            <person name="Davenport K.W."/>
            <person name="Goodwin L."/>
            <person name="Chen A."/>
            <person name="Ivanova N."/>
            <person name="Kyrpides N.C."/>
            <person name="Mavromatis K."/>
            <person name="Woyke T."/>
            <person name="Hazen T.C."/>
        </authorList>
    </citation>
    <scope>NUCLEOTIDE SEQUENCE [LARGE SCALE GENOMIC DNA]</scope>
    <source>
        <strain evidence="1 2">SCF1</strain>
    </source>
</reference>
<organism evidence="1 2">
    <name type="scientific">Enterobacter lignolyticus (strain SCF1)</name>
    <dbReference type="NCBI Taxonomy" id="701347"/>
    <lineage>
        <taxon>Bacteria</taxon>
        <taxon>Pseudomonadati</taxon>
        <taxon>Pseudomonadota</taxon>
        <taxon>Gammaproteobacteria</taxon>
        <taxon>Enterobacterales</taxon>
        <taxon>Enterobacteriaceae</taxon>
        <taxon>Pluralibacter</taxon>
    </lineage>
</organism>
<evidence type="ECO:0008006" key="3">
    <source>
        <dbReference type="Google" id="ProtNLM"/>
    </source>
</evidence>
<evidence type="ECO:0000313" key="1">
    <source>
        <dbReference type="EMBL" id="ADO48108.1"/>
    </source>
</evidence>
<accession>E3G2S7</accession>
<dbReference type="EMBL" id="CP002272">
    <property type="protein sequence ID" value="ADO48108.1"/>
    <property type="molecule type" value="Genomic_DNA"/>
</dbReference>
<keyword evidence="2" id="KW-1185">Reference proteome</keyword>
<reference evidence="2" key="1">
    <citation type="submission" date="2010-10" db="EMBL/GenBank/DDBJ databases">
        <title>Complete sequence of Enterobacter cloacae SCF1.</title>
        <authorList>
            <consortium name="US DOE Joint Genome Institute"/>
            <person name="Lucas S."/>
            <person name="Copeland A."/>
            <person name="Lapidus A."/>
            <person name="Cheng J.-F."/>
            <person name="Bruce D."/>
            <person name="Goodwin L."/>
            <person name="Pitluck S."/>
            <person name="Davenport K."/>
            <person name="Detter J.C."/>
            <person name="Han C."/>
            <person name="Tapia R."/>
            <person name="Land M."/>
            <person name="Hauser L."/>
            <person name="Chang Y.-J."/>
            <person name="Jeffries C."/>
            <person name="Kyrpides N."/>
            <person name="Ivanova N."/>
            <person name="Mikhailova N."/>
            <person name="DeAngelis K."/>
            <person name="Arkin A.P."/>
            <person name="Chivian D."/>
            <person name="Edwards B."/>
            <person name="Woo H."/>
            <person name="Hazen T.C."/>
            <person name="Woyke T."/>
        </authorList>
    </citation>
    <scope>NUCLEOTIDE SEQUENCE [LARGE SCALE GENOMIC DNA]</scope>
    <source>
        <strain evidence="2">SCF1</strain>
    </source>
</reference>
<gene>
    <name evidence="1" type="ordered locus">Entcl_1852</name>
</gene>
<dbReference type="Proteomes" id="UP000006872">
    <property type="component" value="Chromosome"/>
</dbReference>
<dbReference type="AlphaFoldDB" id="E3G2S7"/>
<protein>
    <recommendedName>
        <fullName evidence="3">Phage protein</fullName>
    </recommendedName>
</protein>
<dbReference type="RefSeq" id="WP_013365849.1">
    <property type="nucleotide sequence ID" value="NC_014618.1"/>
</dbReference>
<name>E3G2S7_ENTLS</name>
<dbReference type="HOGENOM" id="CLU_166713_1_0_6"/>
<proteinExistence type="predicted"/>
<dbReference type="eggNOG" id="ENOG5033AGT">
    <property type="taxonomic scope" value="Bacteria"/>
</dbReference>
<dbReference type="KEGG" id="esc:Entcl_1852"/>
<sequence>MKKSWFLQDNLTTEEADELVARYRENNVRTEKSLDTDLIHWTVSAFLPESGKSPRQSKRWQHRCWGDV</sequence>